<proteinExistence type="inferred from homology"/>
<comment type="function">
    <text evidence="1">Involved in the biosynthesis of the siderophore enterobactin (enterochelin), which is a macrocyclic trimeric lactone of N-(2,3-dihydroxybenzoyl)-serine. The serine trilactone serves as a scaffolding for the three catechol functionalities that provide hexadentate coordination for the tightly ligated iron(2+) atoms. Plays an essential role in the assembly of the enterobactin by catalyzing the transfer of the 4'-phosphopantetheine (Ppant) moiety from coenzyme A to the apo-domains of both EntB (ArCP domain) and EntF (PCP domain) to yield their holo-forms which make them competent for the activation of 2,3-dihydroxybenzoate (DHB) and L-serine, respectively.</text>
</comment>
<evidence type="ECO:0000256" key="2">
    <source>
        <dbReference type="ARBA" id="ARBA00004993"/>
    </source>
</evidence>
<dbReference type="Proteomes" id="UP000275394">
    <property type="component" value="Unassembled WGS sequence"/>
</dbReference>
<feature type="binding site" evidence="12">
    <location>
        <begin position="110"/>
        <end position="111"/>
    </location>
    <ligand>
        <name>CoA</name>
        <dbReference type="ChEBI" id="CHEBI:57287"/>
    </ligand>
</feature>
<reference evidence="16 17" key="1">
    <citation type="submission" date="2018-11" db="EMBL/GenBank/DDBJ databases">
        <title>Genomic Encyclopedia of Type Strains, Phase IV (KMG-IV): sequencing the most valuable type-strain genomes for metagenomic binning, comparative biology and taxonomic classification.</title>
        <authorList>
            <person name="Goeker M."/>
        </authorList>
    </citation>
    <scope>NUCLEOTIDE SEQUENCE [LARGE SCALE GENOMIC DNA]</scope>
    <source>
        <strain evidence="16 17">DSM 100316</strain>
    </source>
</reference>
<comment type="cofactor">
    <cofactor evidence="13">
        <name>Mg(2+)</name>
        <dbReference type="ChEBI" id="CHEBI:18420"/>
    </cofactor>
</comment>
<dbReference type="PANTHER" id="PTHR38096:SF1">
    <property type="entry name" value="ENTEROBACTIN SYNTHASE COMPONENT D"/>
    <property type="match status" value="1"/>
</dbReference>
<comment type="pathway">
    <text evidence="2">Siderophore biosynthesis; enterobactin biosynthesis.</text>
</comment>
<dbReference type="GO" id="GO:0000287">
    <property type="term" value="F:magnesium ion binding"/>
    <property type="evidence" value="ECO:0007669"/>
    <property type="project" value="InterPro"/>
</dbReference>
<protein>
    <recommendedName>
        <fullName evidence="5">Enterobactin synthase component D</fullName>
    </recommendedName>
    <alternativeName>
        <fullName evidence="8">4'-phosphopantetheinyl transferase EntD</fullName>
    </alternativeName>
    <alternativeName>
        <fullName evidence="9">Enterochelin synthase D</fullName>
    </alternativeName>
</protein>
<feature type="binding site" evidence="12">
    <location>
        <position position="181"/>
    </location>
    <ligand>
        <name>CoA</name>
        <dbReference type="ChEBI" id="CHEBI:57287"/>
    </ligand>
</feature>
<keyword evidence="13" id="KW-0479">Metal-binding</keyword>
<dbReference type="InterPro" id="IPR041354">
    <property type="entry name" value="4PPT_N"/>
</dbReference>
<gene>
    <name evidence="16" type="ORF">EDC56_2092</name>
</gene>
<comment type="catalytic activity">
    <reaction evidence="11">
        <text>apo-[peptidyl-carrier protein] + CoA = holo-[peptidyl-carrier protein] + adenosine 3',5'-bisphosphate + H(+)</text>
        <dbReference type="Rhea" id="RHEA:46228"/>
        <dbReference type="Rhea" id="RHEA-COMP:11479"/>
        <dbReference type="Rhea" id="RHEA-COMP:11480"/>
        <dbReference type="ChEBI" id="CHEBI:15378"/>
        <dbReference type="ChEBI" id="CHEBI:29999"/>
        <dbReference type="ChEBI" id="CHEBI:57287"/>
        <dbReference type="ChEBI" id="CHEBI:58343"/>
        <dbReference type="ChEBI" id="CHEBI:64479"/>
    </reaction>
</comment>
<evidence type="ECO:0000259" key="15">
    <source>
        <dbReference type="Pfam" id="PF17837"/>
    </source>
</evidence>
<comment type="subunit">
    <text evidence="4">EntB, EntD, EntE, and EntF form a multienzyme complex called enterobactin synthase.</text>
</comment>
<keyword evidence="17" id="KW-1185">Reference proteome</keyword>
<dbReference type="GO" id="GO:0009366">
    <property type="term" value="C:enterobactin synthetase complex"/>
    <property type="evidence" value="ECO:0007669"/>
    <property type="project" value="InterPro"/>
</dbReference>
<comment type="caution">
    <text evidence="16">The sequence shown here is derived from an EMBL/GenBank/DDBJ whole genome shotgun (WGS) entry which is preliminary data.</text>
</comment>
<evidence type="ECO:0000256" key="5">
    <source>
        <dbReference type="ARBA" id="ARBA00019087"/>
    </source>
</evidence>
<sequence>MIDLQKRYHQYRQGNRSITHETILTLADFDGFAAQCDFNCDQFHLRQCTRSGILLPDTLMTASTKRQAAYFAGRYAAMLALRRMIGGKVTVGRGVDGEPLWPEAVVGSITHTNESAYCAVSGNQHYQAIGIDMEPYIDAKTAAELHPRILSKKESDYVNCIDAPFEHLLTLVFSAKESLYKALFPLCHQHFCFLDAEVTLIDYANKSFELALLRDLNKTLASGGLYNGAFECREKEVLTILLYKNK</sequence>
<evidence type="ECO:0000313" key="17">
    <source>
        <dbReference type="Proteomes" id="UP000275394"/>
    </source>
</evidence>
<dbReference type="RefSeq" id="WP_123712417.1">
    <property type="nucleotide sequence ID" value="NZ_RKHR01000004.1"/>
</dbReference>
<evidence type="ECO:0000256" key="7">
    <source>
        <dbReference type="ARBA" id="ARBA00023191"/>
    </source>
</evidence>
<evidence type="ECO:0000256" key="4">
    <source>
        <dbReference type="ARBA" id="ARBA00011503"/>
    </source>
</evidence>
<dbReference type="InterPro" id="IPR003542">
    <property type="entry name" value="Enbac_synth_compD-like"/>
</dbReference>
<dbReference type="PANTHER" id="PTHR38096">
    <property type="entry name" value="ENTEROBACTIN SYNTHASE COMPONENT D"/>
    <property type="match status" value="1"/>
</dbReference>
<evidence type="ECO:0000256" key="10">
    <source>
        <dbReference type="ARBA" id="ARBA00049176"/>
    </source>
</evidence>
<feature type="binding site" evidence="12">
    <location>
        <position position="177"/>
    </location>
    <ligand>
        <name>CoA</name>
        <dbReference type="ChEBI" id="CHEBI:57287"/>
    </ligand>
</feature>
<keyword evidence="13" id="KW-0460">Magnesium</keyword>
<evidence type="ECO:0000256" key="8">
    <source>
        <dbReference type="ARBA" id="ARBA00029894"/>
    </source>
</evidence>
<evidence type="ECO:0000259" key="14">
    <source>
        <dbReference type="Pfam" id="PF01648"/>
    </source>
</evidence>
<feature type="domain" description="4'-phosphopantetheinyl transferase N-terminal" evidence="15">
    <location>
        <begin position="60"/>
        <end position="121"/>
    </location>
</feature>
<evidence type="ECO:0000256" key="3">
    <source>
        <dbReference type="ARBA" id="ARBA00008342"/>
    </source>
</evidence>
<dbReference type="InterPro" id="IPR037143">
    <property type="entry name" value="4-PPantetheinyl_Trfase_dom_sf"/>
</dbReference>
<evidence type="ECO:0000256" key="1">
    <source>
        <dbReference type="ARBA" id="ARBA00003937"/>
    </source>
</evidence>
<dbReference type="Pfam" id="PF01648">
    <property type="entry name" value="ACPS"/>
    <property type="match status" value="1"/>
</dbReference>
<dbReference type="SUPFAM" id="SSF56214">
    <property type="entry name" value="4'-phosphopantetheinyl transferase"/>
    <property type="match status" value="1"/>
</dbReference>
<accession>A0A3N2DPA4</accession>
<evidence type="ECO:0000256" key="9">
    <source>
        <dbReference type="ARBA" id="ARBA00031996"/>
    </source>
</evidence>
<dbReference type="UniPathway" id="UPA00017"/>
<organism evidence="16 17">
    <name type="scientific">Sinobacterium caligoides</name>
    <dbReference type="NCBI Taxonomy" id="933926"/>
    <lineage>
        <taxon>Bacteria</taxon>
        <taxon>Pseudomonadati</taxon>
        <taxon>Pseudomonadota</taxon>
        <taxon>Gammaproteobacteria</taxon>
        <taxon>Cellvibrionales</taxon>
        <taxon>Spongiibacteraceae</taxon>
        <taxon>Sinobacterium</taxon>
    </lineage>
</organism>
<comment type="similarity">
    <text evidence="3">Belongs to the P-Pant transferase superfamily. EntD family.</text>
</comment>
<keyword evidence="7" id="KW-0259">Enterobactin biosynthesis</keyword>
<dbReference type="GO" id="GO:0005886">
    <property type="term" value="C:plasma membrane"/>
    <property type="evidence" value="ECO:0007669"/>
    <property type="project" value="TreeGrafter"/>
</dbReference>
<name>A0A3N2DPA4_9GAMM</name>
<comment type="catalytic activity">
    <reaction evidence="10">
        <text>apo-[aryl-carrier protein] + CoA = holo-[aryl-carrier protein] + adenosine 3',5'-bisphosphate + H(+)</text>
        <dbReference type="Rhea" id="RHEA:48404"/>
        <dbReference type="Rhea" id="RHEA-COMP:15903"/>
        <dbReference type="Rhea" id="RHEA-COMP:17557"/>
        <dbReference type="ChEBI" id="CHEBI:15378"/>
        <dbReference type="ChEBI" id="CHEBI:29999"/>
        <dbReference type="ChEBI" id="CHEBI:57287"/>
        <dbReference type="ChEBI" id="CHEBI:58343"/>
        <dbReference type="ChEBI" id="CHEBI:64479"/>
    </reaction>
</comment>
<feature type="binding site" evidence="13">
    <location>
        <position position="132"/>
    </location>
    <ligand>
        <name>Mg(2+)</name>
        <dbReference type="ChEBI" id="CHEBI:18420"/>
    </ligand>
</feature>
<dbReference type="InterPro" id="IPR008278">
    <property type="entry name" value="4-PPantetheinyl_Trfase_dom"/>
</dbReference>
<evidence type="ECO:0000256" key="13">
    <source>
        <dbReference type="PIRSR" id="PIRSR603542-2"/>
    </source>
</evidence>
<dbReference type="AlphaFoldDB" id="A0A3N2DPA4"/>
<evidence type="ECO:0000256" key="6">
    <source>
        <dbReference type="ARBA" id="ARBA00022679"/>
    </source>
</evidence>
<dbReference type="PRINTS" id="PR01399">
    <property type="entry name" value="ENTSNTHTASED"/>
</dbReference>
<dbReference type="GO" id="GO:0009239">
    <property type="term" value="P:enterobactin biosynthetic process"/>
    <property type="evidence" value="ECO:0007669"/>
    <property type="project" value="UniProtKB-UniPathway"/>
</dbReference>
<evidence type="ECO:0000313" key="16">
    <source>
        <dbReference type="EMBL" id="ROS01648.1"/>
    </source>
</evidence>
<evidence type="ECO:0000256" key="12">
    <source>
        <dbReference type="PIRSR" id="PIRSR603542-1"/>
    </source>
</evidence>
<feature type="domain" description="4'-phosphopantetheinyl transferase" evidence="14">
    <location>
        <begin position="128"/>
        <end position="209"/>
    </location>
</feature>
<evidence type="ECO:0000256" key="11">
    <source>
        <dbReference type="ARBA" id="ARBA00049191"/>
    </source>
</evidence>
<feature type="binding site" evidence="12">
    <location>
        <position position="132"/>
    </location>
    <ligand>
        <name>CoA</name>
        <dbReference type="ChEBI" id="CHEBI:57287"/>
    </ligand>
</feature>
<feature type="binding site" evidence="12">
    <location>
        <position position="74"/>
    </location>
    <ligand>
        <name>CoA</name>
        <dbReference type="ChEBI" id="CHEBI:57287"/>
    </ligand>
</feature>
<feature type="binding site" evidence="13">
    <location>
        <position position="134"/>
    </location>
    <ligand>
        <name>Mg(2+)</name>
        <dbReference type="ChEBI" id="CHEBI:18420"/>
    </ligand>
</feature>
<keyword evidence="6 16" id="KW-0808">Transferase</keyword>
<dbReference type="OrthoDB" id="8210607at2"/>
<dbReference type="GO" id="GO:0008897">
    <property type="term" value="F:holo-[acyl-carrier-protein] synthase activity"/>
    <property type="evidence" value="ECO:0007669"/>
    <property type="project" value="InterPro"/>
</dbReference>
<dbReference type="EMBL" id="RKHR01000004">
    <property type="protein sequence ID" value="ROS01648.1"/>
    <property type="molecule type" value="Genomic_DNA"/>
</dbReference>
<feature type="binding site" evidence="12">
    <location>
        <position position="66"/>
    </location>
    <ligand>
        <name>CoA</name>
        <dbReference type="ChEBI" id="CHEBI:57287"/>
    </ligand>
</feature>
<dbReference type="Pfam" id="PF17837">
    <property type="entry name" value="4PPT_N"/>
    <property type="match status" value="1"/>
</dbReference>